<dbReference type="EMBL" id="CM045767">
    <property type="protein sequence ID" value="KAI7996990.1"/>
    <property type="molecule type" value="Genomic_DNA"/>
</dbReference>
<evidence type="ECO:0000313" key="1">
    <source>
        <dbReference type="EMBL" id="KAI7996990.1"/>
    </source>
</evidence>
<name>A0ACC0G7I8_9ERIC</name>
<reference evidence="1 2" key="1">
    <citation type="journal article" date="2022" name="Plant J.">
        <title>Chromosome-level genome of Camellia lanceoleosa provides a valuable resource for understanding genome evolution and self-incompatibility.</title>
        <authorList>
            <person name="Gong W."/>
            <person name="Xiao S."/>
            <person name="Wang L."/>
            <person name="Liao Z."/>
            <person name="Chang Y."/>
            <person name="Mo W."/>
            <person name="Hu G."/>
            <person name="Li W."/>
            <person name="Zhao G."/>
            <person name="Zhu H."/>
            <person name="Hu X."/>
            <person name="Ji K."/>
            <person name="Xiang X."/>
            <person name="Song Q."/>
            <person name="Yuan D."/>
            <person name="Jin S."/>
            <person name="Zhang L."/>
        </authorList>
    </citation>
    <scope>NUCLEOTIDE SEQUENCE [LARGE SCALE GENOMIC DNA]</scope>
    <source>
        <strain evidence="1">SQ_2022a</strain>
    </source>
</reference>
<gene>
    <name evidence="1" type="ORF">LOK49_LG10G02168</name>
</gene>
<sequence length="96" mass="11089">MYLDFDEGVSNEGTYGKQKRNNRKVKDKGRDDKSGVAIQDILQEESLADERKDFTIEDAELVLENSDVSDSLDCLHEMRLIRRGYGHIEFILPRGR</sequence>
<dbReference type="Proteomes" id="UP001060215">
    <property type="component" value="Chromosome 10"/>
</dbReference>
<accession>A0ACC0G7I8</accession>
<keyword evidence="2" id="KW-1185">Reference proteome</keyword>
<protein>
    <submittedName>
        <fullName evidence="1">Uncharacterized protein</fullName>
    </submittedName>
</protein>
<organism evidence="1 2">
    <name type="scientific">Camellia lanceoleosa</name>
    <dbReference type="NCBI Taxonomy" id="1840588"/>
    <lineage>
        <taxon>Eukaryota</taxon>
        <taxon>Viridiplantae</taxon>
        <taxon>Streptophyta</taxon>
        <taxon>Embryophyta</taxon>
        <taxon>Tracheophyta</taxon>
        <taxon>Spermatophyta</taxon>
        <taxon>Magnoliopsida</taxon>
        <taxon>eudicotyledons</taxon>
        <taxon>Gunneridae</taxon>
        <taxon>Pentapetalae</taxon>
        <taxon>asterids</taxon>
        <taxon>Ericales</taxon>
        <taxon>Theaceae</taxon>
        <taxon>Camellia</taxon>
    </lineage>
</organism>
<evidence type="ECO:0000313" key="2">
    <source>
        <dbReference type="Proteomes" id="UP001060215"/>
    </source>
</evidence>
<comment type="caution">
    <text evidence="1">The sequence shown here is derived from an EMBL/GenBank/DDBJ whole genome shotgun (WGS) entry which is preliminary data.</text>
</comment>
<proteinExistence type="predicted"/>